<evidence type="ECO:0000313" key="1">
    <source>
        <dbReference type="EMBL" id="CAD9186765.1"/>
    </source>
</evidence>
<protein>
    <submittedName>
        <fullName evidence="1">Uncharacterized protein</fullName>
    </submittedName>
</protein>
<accession>A0A7S1WU01</accession>
<dbReference type="AlphaFoldDB" id="A0A7S1WU01"/>
<gene>
    <name evidence="1" type="ORF">ACAT0790_LOCUS63539</name>
</gene>
<organism evidence="1">
    <name type="scientific">Alexandrium catenella</name>
    <name type="common">Red tide dinoflagellate</name>
    <name type="synonym">Gonyaulax catenella</name>
    <dbReference type="NCBI Taxonomy" id="2925"/>
    <lineage>
        <taxon>Eukaryota</taxon>
        <taxon>Sar</taxon>
        <taxon>Alveolata</taxon>
        <taxon>Dinophyceae</taxon>
        <taxon>Gonyaulacales</taxon>
        <taxon>Pyrocystaceae</taxon>
        <taxon>Alexandrium</taxon>
    </lineage>
</organism>
<proteinExistence type="predicted"/>
<sequence length="478" mass="55195">MDNTASSMRLDKAPRTYRESFTVNYRALFPDDARNYRVDVLEAAFEQYAVIWVNGDKFEFSTEAMRRAESLQMAWWELGATLERWNQASEKPATVTSRPLRSELRNVLVTLDFAWTSFEHKYIYELIAIEEKARRLLVQAIEQERKAHTTEKRFCDPMFSDSQWQDVMPQYREEQRLLVACISHLNSVANVSRKGRDDLSVDIFFDAKSTLRRCKSSSESGAVNAESLRAARILATDVVESFEAMRVYLREVEHCLERVDPHLCNNAGLVARLVDWEESWELATRYMQNQGLLAAVCGLVAEVRAAQKLVPRLTAMCEDCDVELFLILPRIMWLCFLAKPEQYEDLLRSLLPQRFAEAKADAKEAKLSCLLRTYQRIEEALISSALEGCPEAARRNAWQVLVSRCIEGDNAKDSAYDSFDSARREEVKGLVDELMREMEPWSIEVQRHCPEDWNQCSAVLVQCLTRGEREQKDVPFHV</sequence>
<dbReference type="EMBL" id="HBGE01106454">
    <property type="protein sequence ID" value="CAD9186765.1"/>
    <property type="molecule type" value="Transcribed_RNA"/>
</dbReference>
<reference evidence="1" key="1">
    <citation type="submission" date="2021-01" db="EMBL/GenBank/DDBJ databases">
        <authorList>
            <person name="Corre E."/>
            <person name="Pelletier E."/>
            <person name="Niang G."/>
            <person name="Scheremetjew M."/>
            <person name="Finn R."/>
            <person name="Kale V."/>
            <person name="Holt S."/>
            <person name="Cochrane G."/>
            <person name="Meng A."/>
            <person name="Brown T."/>
            <person name="Cohen L."/>
        </authorList>
    </citation>
    <scope>NUCLEOTIDE SEQUENCE</scope>
    <source>
        <strain evidence="1">OF101</strain>
    </source>
</reference>
<name>A0A7S1WU01_ALECA</name>